<feature type="compositionally biased region" description="Polar residues" evidence="7">
    <location>
        <begin position="34"/>
        <end position="43"/>
    </location>
</feature>
<dbReference type="GO" id="GO:0000228">
    <property type="term" value="C:nuclear chromosome"/>
    <property type="evidence" value="ECO:0007669"/>
    <property type="project" value="InterPro"/>
</dbReference>
<feature type="region of interest" description="Disordered" evidence="7">
    <location>
        <begin position="146"/>
        <end position="166"/>
    </location>
</feature>
<evidence type="ECO:0000313" key="9">
    <source>
        <dbReference type="EMBL" id="KAJ1915291.1"/>
    </source>
</evidence>
<feature type="compositionally biased region" description="Acidic residues" evidence="7">
    <location>
        <begin position="312"/>
        <end position="324"/>
    </location>
</feature>
<evidence type="ECO:0000256" key="1">
    <source>
        <dbReference type="ARBA" id="ARBA00004123"/>
    </source>
</evidence>
<dbReference type="GO" id="GO:0043565">
    <property type="term" value="F:sequence-specific DNA binding"/>
    <property type="evidence" value="ECO:0007669"/>
    <property type="project" value="InterPro"/>
</dbReference>
<feature type="compositionally biased region" description="Pro residues" evidence="7">
    <location>
        <begin position="240"/>
        <end position="251"/>
    </location>
</feature>
<dbReference type="OrthoDB" id="10258327at2759"/>
<feature type="region of interest" description="Disordered" evidence="7">
    <location>
        <begin position="209"/>
        <end position="253"/>
    </location>
</feature>
<evidence type="ECO:0000259" key="8">
    <source>
        <dbReference type="PROSITE" id="PS50114"/>
    </source>
</evidence>
<dbReference type="InterPro" id="IPR013088">
    <property type="entry name" value="Znf_NHR/GATA"/>
</dbReference>
<dbReference type="SMART" id="SM00401">
    <property type="entry name" value="ZnF_GATA"/>
    <property type="match status" value="1"/>
</dbReference>
<name>A0A9W8DR77_9FUNG</name>
<organism evidence="9 10">
    <name type="scientific">Tieghemiomyces parasiticus</name>
    <dbReference type="NCBI Taxonomy" id="78921"/>
    <lineage>
        <taxon>Eukaryota</taxon>
        <taxon>Fungi</taxon>
        <taxon>Fungi incertae sedis</taxon>
        <taxon>Zoopagomycota</taxon>
        <taxon>Kickxellomycotina</taxon>
        <taxon>Dimargaritomycetes</taxon>
        <taxon>Dimargaritales</taxon>
        <taxon>Dimargaritaceae</taxon>
        <taxon>Tieghemiomyces</taxon>
    </lineage>
</organism>
<keyword evidence="10" id="KW-1185">Reference proteome</keyword>
<keyword evidence="3" id="KW-0805">Transcription regulation</keyword>
<gene>
    <name evidence="9" type="primary">SFH1_1</name>
    <name evidence="9" type="ORF">IWQ60_008487</name>
</gene>
<keyword evidence="6" id="KW-0862">Zinc</keyword>
<dbReference type="Pfam" id="PF04855">
    <property type="entry name" value="SNF5"/>
    <property type="match status" value="1"/>
</dbReference>
<dbReference type="CDD" id="cd00202">
    <property type="entry name" value="ZnF_GATA"/>
    <property type="match status" value="1"/>
</dbReference>
<feature type="region of interest" description="Disordered" evidence="7">
    <location>
        <begin position="108"/>
        <end position="131"/>
    </location>
</feature>
<feature type="compositionally biased region" description="Gly residues" evidence="7">
    <location>
        <begin position="283"/>
        <end position="299"/>
    </location>
</feature>
<evidence type="ECO:0000256" key="2">
    <source>
        <dbReference type="ARBA" id="ARBA00010239"/>
    </source>
</evidence>
<reference evidence="9" key="1">
    <citation type="submission" date="2022-07" db="EMBL/GenBank/DDBJ databases">
        <title>Phylogenomic reconstructions and comparative analyses of Kickxellomycotina fungi.</title>
        <authorList>
            <person name="Reynolds N.K."/>
            <person name="Stajich J.E."/>
            <person name="Barry K."/>
            <person name="Grigoriev I.V."/>
            <person name="Crous P."/>
            <person name="Smith M.E."/>
        </authorList>
    </citation>
    <scope>NUCLEOTIDE SEQUENCE</scope>
    <source>
        <strain evidence="9">RSA 861</strain>
    </source>
</reference>
<dbReference type="Gene3D" id="3.30.50.10">
    <property type="entry name" value="Erythroid Transcription Factor GATA-1, subunit A"/>
    <property type="match status" value="1"/>
</dbReference>
<dbReference type="PANTHER" id="PTHR10019">
    <property type="entry name" value="SNF5"/>
    <property type="match status" value="1"/>
</dbReference>
<comment type="caution">
    <text evidence="9">The sequence shown here is derived from an EMBL/GenBank/DDBJ whole genome shotgun (WGS) entry which is preliminary data.</text>
</comment>
<feature type="compositionally biased region" description="Polar residues" evidence="7">
    <location>
        <begin position="147"/>
        <end position="156"/>
    </location>
</feature>
<dbReference type="AlphaFoldDB" id="A0A9W8DR77"/>
<dbReference type="PROSITE" id="PS50114">
    <property type="entry name" value="GATA_ZN_FINGER_2"/>
    <property type="match status" value="1"/>
</dbReference>
<evidence type="ECO:0000256" key="4">
    <source>
        <dbReference type="ARBA" id="ARBA00023163"/>
    </source>
</evidence>
<protein>
    <submittedName>
        <fullName evidence="9">Chromatin structure remodeling complex protein sfh1</fullName>
    </submittedName>
</protein>
<keyword evidence="6" id="KW-0863">Zinc-finger</keyword>
<accession>A0A9W8DR77</accession>
<dbReference type="GO" id="GO:0006355">
    <property type="term" value="P:regulation of DNA-templated transcription"/>
    <property type="evidence" value="ECO:0007669"/>
    <property type="project" value="InterPro"/>
</dbReference>
<evidence type="ECO:0000256" key="3">
    <source>
        <dbReference type="ARBA" id="ARBA00023015"/>
    </source>
</evidence>
<sequence>MSGGSSFPASNGSQPGTPTRLNPNPMNLRPIASTPPNRLASIQSAGGTYDKFFAAQGGMIGTGRVPMLPQAQLQPLPGSTAATNGVTARPSFTPVGLPMLPPGMSPMRPGGGGLPPGWSPQPGKGAGPSAAGVFAGQSPLAQRLAASMNTPSSASLQPHPGASGVGAAGPIPMQMMGPGQLMPRPAVSNNATRPGGMSYPLHPGARPNLMTPPHQHQRPNHPHYPQAGGMHPGARHASPARPPPPSYPVPARPNTFTTYAARLQDGSTTLIVPQDWANSRGGLAPGGGIGGGGGGLGGGGRRRTLRHTRDDSESEPESESDDDAAQPATGPVGRPSIVPGQPAAVVDGQVISRVMKGTDHIYLDDYALLDLAQRHEFLIPIRVDLDLDSVKLHDMFLWNLNEPYMSPEKFAQLLCTDLNVVNAANVESISQSIRAQLIDHSNFYELQKTRHQDLVMRSEEASAEQQRPVDHYTEPVRVTVQLELQVGKQLLRDQFQWDLTTSLEDPSMQAMPEYFARQLAADLGVGGEYVPLIAHSVREQLLRYQRERLDLENDTGIVSVHYPDEHEERFPGGRQRFTSNFTINVLRPPDEGKHWTPHIDDLTQDDLEKILIDKERSMRRMRRETARLLQSSRGRRGSPYPTPGGGGYAGNNPLTPTRSSRSGSQMQAALSSNRDPTLTTPSLLETDGAISKPASASGAHLSRLPPEELAKWRCSHCCCNGSQTSIIRKGPDGVRDLCNACGLSYNAHGCLPPNRKNMYSTIAM</sequence>
<dbReference type="EMBL" id="JANBPT010000638">
    <property type="protein sequence ID" value="KAJ1915291.1"/>
    <property type="molecule type" value="Genomic_DNA"/>
</dbReference>
<keyword evidence="4" id="KW-0804">Transcription</keyword>
<feature type="region of interest" description="Disordered" evidence="7">
    <location>
        <begin position="276"/>
        <end position="341"/>
    </location>
</feature>
<proteinExistence type="inferred from homology"/>
<dbReference type="InterPro" id="IPR006939">
    <property type="entry name" value="SNF5"/>
</dbReference>
<feature type="compositionally biased region" description="Polar residues" evidence="7">
    <location>
        <begin position="1"/>
        <end position="25"/>
    </location>
</feature>
<dbReference type="InterPro" id="IPR000679">
    <property type="entry name" value="Znf_GATA"/>
</dbReference>
<comment type="similarity">
    <text evidence="2">Belongs to the SNF5 family.</text>
</comment>
<evidence type="ECO:0000256" key="7">
    <source>
        <dbReference type="SAM" id="MobiDB-lite"/>
    </source>
</evidence>
<evidence type="ECO:0000256" key="6">
    <source>
        <dbReference type="PROSITE-ProRule" id="PRU00094"/>
    </source>
</evidence>
<dbReference type="Proteomes" id="UP001150569">
    <property type="component" value="Unassembled WGS sequence"/>
</dbReference>
<keyword evidence="6" id="KW-0479">Metal-binding</keyword>
<dbReference type="GO" id="GO:0006338">
    <property type="term" value="P:chromatin remodeling"/>
    <property type="evidence" value="ECO:0007669"/>
    <property type="project" value="InterPro"/>
</dbReference>
<feature type="region of interest" description="Disordered" evidence="7">
    <location>
        <begin position="1"/>
        <end position="43"/>
    </location>
</feature>
<evidence type="ECO:0000256" key="5">
    <source>
        <dbReference type="ARBA" id="ARBA00023242"/>
    </source>
</evidence>
<evidence type="ECO:0000313" key="10">
    <source>
        <dbReference type="Proteomes" id="UP001150569"/>
    </source>
</evidence>
<comment type="subcellular location">
    <subcellularLocation>
        <location evidence="1">Nucleus</location>
    </subcellularLocation>
</comment>
<feature type="domain" description="GATA-type" evidence="8">
    <location>
        <begin position="719"/>
        <end position="753"/>
    </location>
</feature>
<feature type="compositionally biased region" description="Polar residues" evidence="7">
    <location>
        <begin position="652"/>
        <end position="682"/>
    </location>
</feature>
<dbReference type="GO" id="GO:0008270">
    <property type="term" value="F:zinc ion binding"/>
    <property type="evidence" value="ECO:0007669"/>
    <property type="project" value="UniProtKB-KW"/>
</dbReference>
<keyword evidence="5" id="KW-0539">Nucleus</keyword>
<feature type="region of interest" description="Disordered" evidence="7">
    <location>
        <begin position="621"/>
        <end position="682"/>
    </location>
</feature>